<dbReference type="EMBL" id="VRSW01000002">
    <property type="protein sequence ID" value="TXK04861.1"/>
    <property type="molecule type" value="Genomic_DNA"/>
</dbReference>
<reference evidence="1 2" key="1">
    <citation type="submission" date="2019-08" db="EMBL/GenBank/DDBJ databases">
        <authorList>
            <person name="Dong K."/>
        </authorList>
    </citation>
    <scope>NUCLEOTIDE SEQUENCE [LARGE SCALE GENOMIC DNA]</scope>
    <source>
        <strain evidence="1 2">M4-8</strain>
    </source>
</reference>
<comment type="caution">
    <text evidence="1">The sequence shown here is derived from an EMBL/GenBank/DDBJ whole genome shotgun (WGS) entry which is preliminary data.</text>
</comment>
<dbReference type="PANTHER" id="PTHR41913:SF1">
    <property type="entry name" value="DUF1684 DOMAIN-CONTAINING PROTEIN"/>
    <property type="match status" value="1"/>
</dbReference>
<dbReference type="InterPro" id="IPR012467">
    <property type="entry name" value="DUF1684"/>
</dbReference>
<dbReference type="OrthoDB" id="5493262at2"/>
<organism evidence="1 2">
    <name type="scientific">Microbacterium mitrae</name>
    <dbReference type="NCBI Taxonomy" id="664640"/>
    <lineage>
        <taxon>Bacteria</taxon>
        <taxon>Bacillati</taxon>
        <taxon>Actinomycetota</taxon>
        <taxon>Actinomycetes</taxon>
        <taxon>Micrococcales</taxon>
        <taxon>Microbacteriaceae</taxon>
        <taxon>Microbacterium</taxon>
    </lineage>
</organism>
<protein>
    <submittedName>
        <fullName evidence="1">DUF1684 domain-containing protein</fullName>
    </submittedName>
</protein>
<sequence>MAEVTAQRGALSLVLTHWDQPGEPAASEATALADFPDTAVLTRLSRPHIDTGEMQHGYRVWQSDSPAAQAFEGIDAYPYDPAWVVTGRFEFVDADRVVPFEHLRDGGALRRHAVSGDLVFTHDGTEYRVEALDTELPTGPGLQLVFADTTNGAETYGAGRFLYVPLPDLGRALKPGDVLPVTLNFNTAEIPPCGFSNQMNCPLPPLRNRLPFAVGAGEKKVQYADGFSL</sequence>
<keyword evidence="2" id="KW-1185">Reference proteome</keyword>
<evidence type="ECO:0000313" key="1">
    <source>
        <dbReference type="EMBL" id="TXK04861.1"/>
    </source>
</evidence>
<dbReference type="Proteomes" id="UP000321196">
    <property type="component" value="Unassembled WGS sequence"/>
</dbReference>
<name>A0A5C8HPX2_9MICO</name>
<proteinExistence type="predicted"/>
<gene>
    <name evidence="1" type="ORF">FVP60_07460</name>
</gene>
<dbReference type="PANTHER" id="PTHR41913">
    <property type="entry name" value="DUF1684 DOMAIN-CONTAINING PROTEIN"/>
    <property type="match status" value="1"/>
</dbReference>
<evidence type="ECO:0000313" key="2">
    <source>
        <dbReference type="Proteomes" id="UP000321196"/>
    </source>
</evidence>
<dbReference type="Pfam" id="PF07920">
    <property type="entry name" value="DUF1684"/>
    <property type="match status" value="1"/>
</dbReference>
<accession>A0A5C8HPX2</accession>
<dbReference type="AlphaFoldDB" id="A0A5C8HPX2"/>